<reference evidence="1 3" key="1">
    <citation type="submission" date="2019-12" db="EMBL/GenBank/DDBJ databases">
        <title>Whole genome shotgun sequence of Streptomyces libani subsp. libani NBRC 13452.</title>
        <authorList>
            <person name="Ichikawa N."/>
            <person name="Kimura A."/>
            <person name="Kitahashi Y."/>
            <person name="Komaki H."/>
            <person name="Tamura T."/>
        </authorList>
    </citation>
    <scope>NUCLEOTIDE SEQUENCE [LARGE SCALE GENOMIC DNA]</scope>
    <source>
        <strain evidence="1 3">NBRC 13452</strain>
    </source>
</reference>
<organism evidence="1 3">
    <name type="scientific">Streptomyces nigrescens</name>
    <dbReference type="NCBI Taxonomy" id="1920"/>
    <lineage>
        <taxon>Bacteria</taxon>
        <taxon>Bacillati</taxon>
        <taxon>Actinomycetota</taxon>
        <taxon>Actinomycetes</taxon>
        <taxon>Kitasatosporales</taxon>
        <taxon>Streptomycetaceae</taxon>
        <taxon>Streptomyces</taxon>
    </lineage>
</organism>
<dbReference type="EMBL" id="BLIP01000005">
    <property type="protein sequence ID" value="GFE27599.1"/>
    <property type="molecule type" value="Genomic_DNA"/>
</dbReference>
<reference evidence="2 4" key="2">
    <citation type="submission" date="2022-12" db="EMBL/GenBank/DDBJ databases">
        <authorList>
            <person name="Ruckert C."/>
            <person name="Busche T."/>
            <person name="Kalinowski J."/>
            <person name="Wittmann C."/>
        </authorList>
    </citation>
    <scope>NUCLEOTIDE SEQUENCE [LARGE SCALE GENOMIC DNA]</scope>
    <source>
        <strain evidence="2 4">DSM 40555</strain>
    </source>
</reference>
<dbReference type="RefSeq" id="WP_229838731.1">
    <property type="nucleotide sequence ID" value="NZ_BMSS01000023.1"/>
</dbReference>
<evidence type="ECO:0000313" key="2">
    <source>
        <dbReference type="EMBL" id="WAT94458.1"/>
    </source>
</evidence>
<proteinExistence type="predicted"/>
<dbReference type="AlphaFoldDB" id="A0A640TW24"/>
<dbReference type="Proteomes" id="UP000429552">
    <property type="component" value="Unassembled WGS sequence"/>
</dbReference>
<evidence type="ECO:0000313" key="4">
    <source>
        <dbReference type="Proteomes" id="UP001210609"/>
    </source>
</evidence>
<evidence type="ECO:0000313" key="1">
    <source>
        <dbReference type="EMBL" id="GFE27599.1"/>
    </source>
</evidence>
<dbReference type="Proteomes" id="UP001210609">
    <property type="component" value="Chromosome"/>
</dbReference>
<keyword evidence="4" id="KW-1185">Reference proteome</keyword>
<name>A0A640TW24_STRNI</name>
<evidence type="ECO:0000313" key="3">
    <source>
        <dbReference type="Proteomes" id="UP000429552"/>
    </source>
</evidence>
<accession>A0A640TW24</accession>
<gene>
    <name evidence="1" type="ORF">Sliba_80520</name>
    <name evidence="2" type="ORF">STRLI_000065</name>
</gene>
<protein>
    <submittedName>
        <fullName evidence="1">Uncharacterized protein</fullName>
    </submittedName>
</protein>
<dbReference type="EMBL" id="CP114202">
    <property type="protein sequence ID" value="WAT94458.1"/>
    <property type="molecule type" value="Genomic_DNA"/>
</dbReference>
<sequence>MKVCYKDPAESMPPSEFAACTYVTDWVAAKLRWSLTADGAEKTKLKQVAASCPNAKVTWKGAR</sequence>